<proteinExistence type="inferred from homology"/>
<dbReference type="PROSITE" id="PS00760">
    <property type="entry name" value="SPASE_I_2"/>
    <property type="match status" value="1"/>
</dbReference>
<evidence type="ECO:0000256" key="5">
    <source>
        <dbReference type="ARBA" id="ARBA00023136"/>
    </source>
</evidence>
<keyword evidence="2" id="KW-0999">Mitochondrion inner membrane</keyword>
<dbReference type="PANTHER" id="PTHR12383:SF16">
    <property type="entry name" value="MITOCHONDRIAL INNER MEMBRANE PROTEASE SUBUNIT 1"/>
    <property type="match status" value="1"/>
</dbReference>
<dbReference type="CDD" id="cd06530">
    <property type="entry name" value="S26_SPase_I"/>
    <property type="match status" value="1"/>
</dbReference>
<evidence type="ECO:0000313" key="9">
    <source>
        <dbReference type="EMBL" id="KXH40344.1"/>
    </source>
</evidence>
<feature type="active site" evidence="7">
    <location>
        <position position="36"/>
    </location>
</feature>
<keyword evidence="3" id="KW-0378">Hydrolase</keyword>
<comment type="caution">
    <text evidence="9">The sequence shown here is derived from an EMBL/GenBank/DDBJ whole genome shotgun (WGS) entry which is preliminary data.</text>
</comment>
<gene>
    <name evidence="9" type="ORF">CSAL01_04445</name>
</gene>
<dbReference type="OrthoDB" id="308440at2759"/>
<evidence type="ECO:0000256" key="1">
    <source>
        <dbReference type="ARBA" id="ARBA00004273"/>
    </source>
</evidence>
<organism evidence="9 10">
    <name type="scientific">Colletotrichum salicis</name>
    <dbReference type="NCBI Taxonomy" id="1209931"/>
    <lineage>
        <taxon>Eukaryota</taxon>
        <taxon>Fungi</taxon>
        <taxon>Dikarya</taxon>
        <taxon>Ascomycota</taxon>
        <taxon>Pezizomycotina</taxon>
        <taxon>Sordariomycetes</taxon>
        <taxon>Hypocreomycetidae</taxon>
        <taxon>Glomerellales</taxon>
        <taxon>Glomerellaceae</taxon>
        <taxon>Colletotrichum</taxon>
        <taxon>Colletotrichum acutatum species complex</taxon>
    </lineage>
</organism>
<evidence type="ECO:0000256" key="2">
    <source>
        <dbReference type="ARBA" id="ARBA00022792"/>
    </source>
</evidence>
<dbReference type="SUPFAM" id="SSF51306">
    <property type="entry name" value="LexA/Signal peptidase"/>
    <property type="match status" value="1"/>
</dbReference>
<evidence type="ECO:0000256" key="3">
    <source>
        <dbReference type="ARBA" id="ARBA00022801"/>
    </source>
</evidence>
<dbReference type="STRING" id="1209931.A0A135SWR8"/>
<dbReference type="Proteomes" id="UP000070121">
    <property type="component" value="Unassembled WGS sequence"/>
</dbReference>
<sequence length="204" mass="22643">MAGRPLRLAMNVGKTLALSHVMMEYGFFMGPASGPSMLPTFQVAGESILVDHRYRYGRNVLVGDLVHFKIPIFPESDGIKRVIGMPGDYVMLGSPDAEKQKMIQVPQGHCWVVGDNLEASRDSRLYGPVPLALIRGKAVNKPWWLALLSQGGTAENGLRDVRDGRDFTQIRDTGFAKDSDGELREQNWSQNGSQWTQIEAHQTC</sequence>
<comment type="similarity">
    <text evidence="6">Belongs to the peptidase S26 family. IMP1 subfamily.</text>
</comment>
<feature type="domain" description="Peptidase S26" evidence="8">
    <location>
        <begin position="27"/>
        <end position="91"/>
    </location>
</feature>
<dbReference type="GO" id="GO:0006627">
    <property type="term" value="P:protein processing involved in protein targeting to mitochondrion"/>
    <property type="evidence" value="ECO:0007669"/>
    <property type="project" value="TreeGrafter"/>
</dbReference>
<dbReference type="InterPro" id="IPR036286">
    <property type="entry name" value="LexA/Signal_pep-like_sf"/>
</dbReference>
<feature type="active site" evidence="7">
    <location>
        <position position="80"/>
    </location>
</feature>
<dbReference type="Gene3D" id="2.10.109.10">
    <property type="entry name" value="Umud Fragment, subunit A"/>
    <property type="match status" value="1"/>
</dbReference>
<dbReference type="InterPro" id="IPR052064">
    <property type="entry name" value="Mito_IMP1_subunit"/>
</dbReference>
<evidence type="ECO:0000256" key="7">
    <source>
        <dbReference type="PIRSR" id="PIRSR600223-1"/>
    </source>
</evidence>
<evidence type="ECO:0000256" key="6">
    <source>
        <dbReference type="ARBA" id="ARBA00038445"/>
    </source>
</evidence>
<dbReference type="InterPro" id="IPR019533">
    <property type="entry name" value="Peptidase_S26"/>
</dbReference>
<dbReference type="InterPro" id="IPR019757">
    <property type="entry name" value="Pept_S26A_signal_pept_1_Lys-AS"/>
</dbReference>
<feature type="domain" description="Peptidase S26" evidence="8">
    <location>
        <begin position="101"/>
        <end position="140"/>
    </location>
</feature>
<evidence type="ECO:0000313" key="10">
    <source>
        <dbReference type="Proteomes" id="UP000070121"/>
    </source>
</evidence>
<evidence type="ECO:0000256" key="4">
    <source>
        <dbReference type="ARBA" id="ARBA00023128"/>
    </source>
</evidence>
<name>A0A135SWR8_9PEZI</name>
<keyword evidence="10" id="KW-1185">Reference proteome</keyword>
<reference evidence="9 10" key="1">
    <citation type="submission" date="2014-02" db="EMBL/GenBank/DDBJ databases">
        <title>The genome sequence of Colletotrichum salicis CBS 607.94.</title>
        <authorList>
            <person name="Baroncelli R."/>
            <person name="Thon M.R."/>
        </authorList>
    </citation>
    <scope>NUCLEOTIDE SEQUENCE [LARGE SCALE GENOMIC DNA]</scope>
    <source>
        <strain evidence="9 10">CBS 607.94</strain>
    </source>
</reference>
<accession>A0A135SWR8</accession>
<comment type="subcellular location">
    <subcellularLocation>
        <location evidence="1">Mitochondrion inner membrane</location>
    </subcellularLocation>
</comment>
<protein>
    <recommendedName>
        <fullName evidence="8">Peptidase S26 domain-containing protein</fullName>
    </recommendedName>
</protein>
<dbReference type="Pfam" id="PF10502">
    <property type="entry name" value="Peptidase_S26"/>
    <property type="match status" value="2"/>
</dbReference>
<dbReference type="AlphaFoldDB" id="A0A135SWR8"/>
<dbReference type="GO" id="GO:0006465">
    <property type="term" value="P:signal peptide processing"/>
    <property type="evidence" value="ECO:0007669"/>
    <property type="project" value="InterPro"/>
</dbReference>
<dbReference type="EMBL" id="JFFI01002195">
    <property type="protein sequence ID" value="KXH40344.1"/>
    <property type="molecule type" value="Genomic_DNA"/>
</dbReference>
<evidence type="ECO:0000259" key="8">
    <source>
        <dbReference type="Pfam" id="PF10502"/>
    </source>
</evidence>
<keyword evidence="4" id="KW-0496">Mitochondrion</keyword>
<dbReference type="PRINTS" id="PR00727">
    <property type="entry name" value="LEADERPTASE"/>
</dbReference>
<dbReference type="GO" id="GO:0042720">
    <property type="term" value="C:mitochondrial inner membrane peptidase complex"/>
    <property type="evidence" value="ECO:0007669"/>
    <property type="project" value="TreeGrafter"/>
</dbReference>
<keyword evidence="5" id="KW-0472">Membrane</keyword>
<dbReference type="GO" id="GO:0004252">
    <property type="term" value="F:serine-type endopeptidase activity"/>
    <property type="evidence" value="ECO:0007669"/>
    <property type="project" value="InterPro"/>
</dbReference>
<dbReference type="PANTHER" id="PTHR12383">
    <property type="entry name" value="PROTEASE FAMILY S26 MITOCHONDRIAL INNER MEMBRANE PROTEASE-RELATED"/>
    <property type="match status" value="1"/>
</dbReference>
<dbReference type="InterPro" id="IPR000223">
    <property type="entry name" value="Pept_S26A_signal_pept_1"/>
</dbReference>